<dbReference type="AlphaFoldDB" id="A0A5C4M9V6"/>
<evidence type="ECO:0000313" key="1">
    <source>
        <dbReference type="EMBL" id="TNC30497.1"/>
    </source>
</evidence>
<reference evidence="1 3" key="1">
    <citation type="submission" date="2019-05" db="EMBL/GenBank/DDBJ databases">
        <title>Mumia sp. nov., isolated from the intestinal contents of plateau pika (Ochotona curzoniae) in the Qinghai-Tibet plateau of China.</title>
        <authorList>
            <person name="Tian Z."/>
        </authorList>
    </citation>
    <scope>NUCLEOTIDE SEQUENCE [LARGE SCALE GENOMIC DNA]</scope>
    <source>
        <strain evidence="3">527</strain>
        <strain evidence="1">Z527</strain>
    </source>
</reference>
<evidence type="ECO:0000313" key="2">
    <source>
        <dbReference type="EMBL" id="TNC48529.1"/>
    </source>
</evidence>
<accession>A0A5C4M9V6</accession>
<dbReference type="Proteomes" id="UP000306740">
    <property type="component" value="Unassembled WGS sequence"/>
</dbReference>
<dbReference type="EMBL" id="VDFR01000035">
    <property type="protein sequence ID" value="TNC48529.1"/>
    <property type="molecule type" value="Genomic_DNA"/>
</dbReference>
<dbReference type="EMBL" id="VDFR01000216">
    <property type="protein sequence ID" value="TNC30497.1"/>
    <property type="molecule type" value="Genomic_DNA"/>
</dbReference>
<proteinExistence type="predicted"/>
<dbReference type="RefSeq" id="WP_139087715.1">
    <property type="nucleotide sequence ID" value="NZ_VDFR01000035.1"/>
</dbReference>
<organism evidence="1 3">
    <name type="scientific">Mumia zhuanghuii</name>
    <dbReference type="NCBI Taxonomy" id="2585211"/>
    <lineage>
        <taxon>Bacteria</taxon>
        <taxon>Bacillati</taxon>
        <taxon>Actinomycetota</taxon>
        <taxon>Actinomycetes</taxon>
        <taxon>Propionibacteriales</taxon>
        <taxon>Nocardioidaceae</taxon>
        <taxon>Mumia</taxon>
    </lineage>
</organism>
<dbReference type="OrthoDB" id="3827145at2"/>
<gene>
    <name evidence="2" type="ORF">FHE65_07235</name>
    <name evidence="1" type="ORF">FHE65_32810</name>
</gene>
<comment type="caution">
    <text evidence="1">The sequence shown here is derived from an EMBL/GenBank/DDBJ whole genome shotgun (WGS) entry which is preliminary data.</text>
</comment>
<name>A0A5C4M9V6_9ACTN</name>
<sequence>MDSQARENVQAFVAACEYRRIATEDVYTRVQTTQGRLLTYTTSRKPVTAGWVLPAAVPVDDATHAVVLPVGLVYGAAIVRRKLGRNDRGNGTSPDAWVMLDVWWRPSSSHDHGLTEAMYEFVTAWDRARLR</sequence>
<protein>
    <submittedName>
        <fullName evidence="1">Uncharacterized protein</fullName>
    </submittedName>
</protein>
<evidence type="ECO:0000313" key="3">
    <source>
        <dbReference type="Proteomes" id="UP000306740"/>
    </source>
</evidence>